<name>A0AAJ4SHL9_MAMSC</name>
<comment type="caution">
    <text evidence="1">The sequence shown here is derived from an EMBL/GenBank/DDBJ whole genome shotgun (WGS) entry which is preliminary data.</text>
</comment>
<dbReference type="EMBL" id="RXWV01000037">
    <property type="protein sequence ID" value="RTX72839.1"/>
    <property type="molecule type" value="Genomic_DNA"/>
</dbReference>
<reference evidence="1 2" key="1">
    <citation type="submission" date="2018-10" db="EMBL/GenBank/DDBJ databases">
        <title>A collection Staphylococci species genome sequencing.</title>
        <authorList>
            <person name="Cole K."/>
        </authorList>
    </citation>
    <scope>NUCLEOTIDE SEQUENCE [LARGE SCALE GENOMIC DNA]</scope>
    <source>
        <strain evidence="2">NCTC 12218</strain>
    </source>
</reference>
<sequence>MATLNNELSKHLAELDKEYEDLLRPFLEDLANSDTVSEEKSAINRFENNINKYVKGEHKDEVN</sequence>
<evidence type="ECO:0000313" key="1">
    <source>
        <dbReference type="EMBL" id="RTX72839.1"/>
    </source>
</evidence>
<dbReference type="Proteomes" id="UP000274792">
    <property type="component" value="Unassembled WGS sequence"/>
</dbReference>
<gene>
    <name evidence="1" type="ORF">CD117_07835</name>
</gene>
<proteinExistence type="predicted"/>
<dbReference type="RefSeq" id="WP_107566179.1">
    <property type="nucleotide sequence ID" value="NZ_JAIBNK010000007.1"/>
</dbReference>
<evidence type="ECO:0000313" key="2">
    <source>
        <dbReference type="Proteomes" id="UP000274792"/>
    </source>
</evidence>
<organism evidence="1 2">
    <name type="scientific">Mammaliicoccus sciuri</name>
    <name type="common">Staphylococcus sciuri</name>
    <dbReference type="NCBI Taxonomy" id="1296"/>
    <lineage>
        <taxon>Bacteria</taxon>
        <taxon>Bacillati</taxon>
        <taxon>Bacillota</taxon>
        <taxon>Bacilli</taxon>
        <taxon>Bacillales</taxon>
        <taxon>Staphylococcaceae</taxon>
        <taxon>Mammaliicoccus</taxon>
    </lineage>
</organism>
<dbReference type="AlphaFoldDB" id="A0AAJ4SHL9"/>
<accession>A0AAJ4SHL9</accession>
<protein>
    <submittedName>
        <fullName evidence="1">Uncharacterized protein</fullName>
    </submittedName>
</protein>